<dbReference type="AlphaFoldDB" id="A0A6P2STL0"/>
<dbReference type="Proteomes" id="UP000494261">
    <property type="component" value="Unassembled WGS sequence"/>
</dbReference>
<evidence type="ECO:0008006" key="3">
    <source>
        <dbReference type="Google" id="ProtNLM"/>
    </source>
</evidence>
<organism evidence="1 2">
    <name type="scientific">Burkholderia aenigmatica</name>
    <dbReference type="NCBI Taxonomy" id="2015348"/>
    <lineage>
        <taxon>Bacteria</taxon>
        <taxon>Pseudomonadati</taxon>
        <taxon>Pseudomonadota</taxon>
        <taxon>Betaproteobacteria</taxon>
        <taxon>Burkholderiales</taxon>
        <taxon>Burkholderiaceae</taxon>
        <taxon>Burkholderia</taxon>
        <taxon>Burkholderia cepacia complex</taxon>
    </lineage>
</organism>
<proteinExistence type="predicted"/>
<protein>
    <recommendedName>
        <fullName evidence="3">DUF2752 domain-containing protein</fullName>
    </recommendedName>
</protein>
<evidence type="ECO:0000313" key="2">
    <source>
        <dbReference type="Proteomes" id="UP000494261"/>
    </source>
</evidence>
<accession>A0A6P2STL0</accession>
<dbReference type="EMBL" id="CABVQC010000082">
    <property type="protein sequence ID" value="VWC46835.1"/>
    <property type="molecule type" value="Genomic_DNA"/>
</dbReference>
<name>A0A6P2STL0_9BURK</name>
<gene>
    <name evidence="1" type="ORF">BLA13014_07348</name>
</gene>
<sequence>MRTRCPSCGATLSLDALIAHDASREALAAAFKLSGQLGSALVRYLALFRPESRELTMDRVARLVGDLLPDLQAQRISRNGQVHDAPLEAWVWAIEQALAARDAGRLTLPLKSHGWLYEVISNWRPQAGQVVATGEPRQALAKTPSKTLSAIAALEDRARG</sequence>
<reference evidence="1 2" key="1">
    <citation type="submission" date="2019-09" db="EMBL/GenBank/DDBJ databases">
        <authorList>
            <person name="Depoorter E."/>
        </authorList>
    </citation>
    <scope>NUCLEOTIDE SEQUENCE [LARGE SCALE GENOMIC DNA]</scope>
    <source>
        <strain evidence="1">LMG 13014</strain>
    </source>
</reference>
<evidence type="ECO:0000313" key="1">
    <source>
        <dbReference type="EMBL" id="VWC46835.1"/>
    </source>
</evidence>